<comment type="caution">
    <text evidence="1">The sequence shown here is derived from an EMBL/GenBank/DDBJ whole genome shotgun (WGS) entry which is preliminary data.</text>
</comment>
<sequence length="136" mass="14728">MVAVAPDHPPVYRRSSGASVATVPYRSFEAQVAAVHRRSSHSDLSTLRLSPCCHVPDAILCPNKNAPHSTPSCIPRPTAVPVTIAPYRPIALARHTWDGRAHRPPAYVSPASGLWPLAAAIHLYARHQPRRLAAVD</sequence>
<proteinExistence type="predicted"/>
<accession>A0A8J5S8V4</accession>
<dbReference type="EMBL" id="JAAALK010000287">
    <property type="protein sequence ID" value="KAG8058060.1"/>
    <property type="molecule type" value="Genomic_DNA"/>
</dbReference>
<reference evidence="1" key="1">
    <citation type="journal article" date="2021" name="bioRxiv">
        <title>Whole Genome Assembly and Annotation of Northern Wild Rice, Zizania palustris L., Supports a Whole Genome Duplication in the Zizania Genus.</title>
        <authorList>
            <person name="Haas M."/>
            <person name="Kono T."/>
            <person name="Macchietto M."/>
            <person name="Millas R."/>
            <person name="McGilp L."/>
            <person name="Shao M."/>
            <person name="Duquette J."/>
            <person name="Hirsch C.N."/>
            <person name="Kimball J."/>
        </authorList>
    </citation>
    <scope>NUCLEOTIDE SEQUENCE</scope>
    <source>
        <tissue evidence="1">Fresh leaf tissue</tissue>
    </source>
</reference>
<gene>
    <name evidence="1" type="ORF">GUJ93_ZPchr0002g24539</name>
</gene>
<organism evidence="1 2">
    <name type="scientific">Zizania palustris</name>
    <name type="common">Northern wild rice</name>
    <dbReference type="NCBI Taxonomy" id="103762"/>
    <lineage>
        <taxon>Eukaryota</taxon>
        <taxon>Viridiplantae</taxon>
        <taxon>Streptophyta</taxon>
        <taxon>Embryophyta</taxon>
        <taxon>Tracheophyta</taxon>
        <taxon>Spermatophyta</taxon>
        <taxon>Magnoliopsida</taxon>
        <taxon>Liliopsida</taxon>
        <taxon>Poales</taxon>
        <taxon>Poaceae</taxon>
        <taxon>BOP clade</taxon>
        <taxon>Oryzoideae</taxon>
        <taxon>Oryzeae</taxon>
        <taxon>Zizaniinae</taxon>
        <taxon>Zizania</taxon>
    </lineage>
</organism>
<protein>
    <submittedName>
        <fullName evidence="1">Uncharacterized protein</fullName>
    </submittedName>
</protein>
<dbReference type="AlphaFoldDB" id="A0A8J5S8V4"/>
<evidence type="ECO:0000313" key="2">
    <source>
        <dbReference type="Proteomes" id="UP000729402"/>
    </source>
</evidence>
<reference evidence="1" key="2">
    <citation type="submission" date="2021-02" db="EMBL/GenBank/DDBJ databases">
        <authorList>
            <person name="Kimball J.A."/>
            <person name="Haas M.W."/>
            <person name="Macchietto M."/>
            <person name="Kono T."/>
            <person name="Duquette J."/>
            <person name="Shao M."/>
        </authorList>
    </citation>
    <scope>NUCLEOTIDE SEQUENCE</scope>
    <source>
        <tissue evidence="1">Fresh leaf tissue</tissue>
    </source>
</reference>
<name>A0A8J5S8V4_ZIZPA</name>
<keyword evidence="2" id="KW-1185">Reference proteome</keyword>
<dbReference type="Proteomes" id="UP000729402">
    <property type="component" value="Unassembled WGS sequence"/>
</dbReference>
<evidence type="ECO:0000313" key="1">
    <source>
        <dbReference type="EMBL" id="KAG8058060.1"/>
    </source>
</evidence>